<comment type="similarity">
    <text evidence="1">Belongs to the short-chain dehydrogenases/reductases (SDR) family.</text>
</comment>
<evidence type="ECO:0000256" key="1">
    <source>
        <dbReference type="ARBA" id="ARBA00006484"/>
    </source>
</evidence>
<feature type="compositionally biased region" description="Low complexity" evidence="5">
    <location>
        <begin position="825"/>
        <end position="847"/>
    </location>
</feature>
<comment type="caution">
    <text evidence="6">The sequence shown here is derived from an EMBL/GenBank/DDBJ whole genome shotgun (WGS) entry which is preliminary data.</text>
</comment>
<dbReference type="InterPro" id="IPR002347">
    <property type="entry name" value="SDR_fam"/>
</dbReference>
<evidence type="ECO:0000313" key="6">
    <source>
        <dbReference type="EMBL" id="KAE9975352.1"/>
    </source>
</evidence>
<dbReference type="InterPro" id="IPR036291">
    <property type="entry name" value="NAD(P)-bd_dom_sf"/>
</dbReference>
<feature type="compositionally biased region" description="Polar residues" evidence="5">
    <location>
        <begin position="754"/>
        <end position="766"/>
    </location>
</feature>
<dbReference type="Proteomes" id="UP000433883">
    <property type="component" value="Unassembled WGS sequence"/>
</dbReference>
<dbReference type="AlphaFoldDB" id="A0A8H3UTR8"/>
<dbReference type="GO" id="GO:0016491">
    <property type="term" value="F:oxidoreductase activity"/>
    <property type="evidence" value="ECO:0007669"/>
    <property type="project" value="UniProtKB-KW"/>
</dbReference>
<dbReference type="Gene3D" id="3.40.50.720">
    <property type="entry name" value="NAD(P)-binding Rossmann-like Domain"/>
    <property type="match status" value="1"/>
</dbReference>
<gene>
    <name evidence="6" type="ORF">BLS_002665</name>
</gene>
<feature type="coiled-coil region" evidence="4">
    <location>
        <begin position="476"/>
        <end position="534"/>
    </location>
</feature>
<dbReference type="EMBL" id="WNWQ01000180">
    <property type="protein sequence ID" value="KAE9975352.1"/>
    <property type="molecule type" value="Genomic_DNA"/>
</dbReference>
<evidence type="ECO:0000256" key="5">
    <source>
        <dbReference type="SAM" id="MobiDB-lite"/>
    </source>
</evidence>
<dbReference type="PRINTS" id="PR00081">
    <property type="entry name" value="GDHRDH"/>
</dbReference>
<feature type="compositionally biased region" description="Pro residues" evidence="5">
    <location>
        <begin position="679"/>
        <end position="692"/>
    </location>
</feature>
<accession>A0A8H3UTR8</accession>
<evidence type="ECO:0000313" key="7">
    <source>
        <dbReference type="Proteomes" id="UP000433883"/>
    </source>
</evidence>
<dbReference type="PANTHER" id="PTHR24320">
    <property type="entry name" value="RETINOL DEHYDROGENASE"/>
    <property type="match status" value="1"/>
</dbReference>
<feature type="region of interest" description="Disordered" evidence="5">
    <location>
        <begin position="675"/>
        <end position="848"/>
    </location>
</feature>
<evidence type="ECO:0000256" key="3">
    <source>
        <dbReference type="ARBA" id="ARBA00023002"/>
    </source>
</evidence>
<organism evidence="6 7">
    <name type="scientific">Venturia inaequalis</name>
    <name type="common">Apple scab fungus</name>
    <dbReference type="NCBI Taxonomy" id="5025"/>
    <lineage>
        <taxon>Eukaryota</taxon>
        <taxon>Fungi</taxon>
        <taxon>Dikarya</taxon>
        <taxon>Ascomycota</taxon>
        <taxon>Pezizomycotina</taxon>
        <taxon>Dothideomycetes</taxon>
        <taxon>Pleosporomycetidae</taxon>
        <taxon>Venturiales</taxon>
        <taxon>Venturiaceae</taxon>
        <taxon>Venturia</taxon>
    </lineage>
</organism>
<sequence length="885" mass="97059">MGNALSQCFFIPAPTLTEENLPDQSAKVHIVTGGYAGCGFELSKIFYQKGATVYLAGRSKDKADKAIASIQKEFPDSTGKIVFLEVDLANLASIKPAAEQFMSKESRLDTLTNNAGVMVPPVGSTDSHGHEQQMGTNCLGPYLLSELLVPILEKTAAAAPKDSVRVTWAASLAVDIQSPKGGVQFEATGAPKIHGSKEKDYGQSKAGNYFLAAEFAKHHAKSGIVSVSWNPGNLRSELQRHLPKIQAVILDWTLLYDTKFGAYTELYSACSQEITSAQNGAYVAPWGRILRVRNDIEVGTKPEAEGGSGTAERLWKWCERESAKYKKTPSTMDHRRPLTPEEMAPSAASASTLNNNIFDRSFTSQTPARLREEWNCQYNSDLLERKQQFFHNWGHEFIPQEAVDAFMIQEAQMKSDYENWVEEQSAMFINFGNGSRLPGVGAEEIMSPGFGQGLIPSNLFTPERKSFSGVKQDSTIANLENAVGSLKDENRMLNEHIQTLDRQNAVSVASNSIIEQLQNQLTRVEEQLNVLQASQASPDQIEMRDMKNSHASDASKNDIDLLAQSFTGKFALIEKILGVDITTTGPKPGNLLELLHNRLWNLESALLPPHAPHYRGRQPYVPLTDFVKPGSTAAHRTINYSGPPGQMGPSFPYAINSGPPRHLMPMGYNNGSTMHITMAPPPPPSFPVPKPNFEPQDVRYQLTQPPRAAHHKVPHPLQHDPSIPKGPKAKMPDAQSQGSSNVSSEEWPALGADLSQTRPKSSNSRASSRKGATKGSKDDIITRPRSVPYTGTAPKPTYLKVPAQYQHHLPPHHQDPAQHSMLIDQSQSQSQSQPTQHQQPLQHLNPQKSGSSMKAFLQVPGGFHGAPAPVKKTKGLCGDENCDFC</sequence>
<proteinExistence type="inferred from homology"/>
<name>A0A8H3UTR8_VENIN</name>
<feature type="compositionally biased region" description="Polar residues" evidence="5">
    <location>
        <begin position="734"/>
        <end position="744"/>
    </location>
</feature>
<dbReference type="SUPFAM" id="SSF51735">
    <property type="entry name" value="NAD(P)-binding Rossmann-fold domains"/>
    <property type="match status" value="1"/>
</dbReference>
<protein>
    <submittedName>
        <fullName evidence="6">Uncharacterized protein</fullName>
    </submittedName>
</protein>
<keyword evidence="4" id="KW-0175">Coiled coil</keyword>
<reference evidence="6 7" key="1">
    <citation type="submission" date="2019-11" db="EMBL/GenBank/DDBJ databases">
        <title>Venturia inaequalis Genome Resource.</title>
        <authorList>
            <person name="Lichtner F.J."/>
        </authorList>
    </citation>
    <scope>NUCLEOTIDE SEQUENCE [LARGE SCALE GENOMIC DNA]</scope>
    <source>
        <strain evidence="6">Bline_iso_100314</strain>
    </source>
</reference>
<evidence type="ECO:0000256" key="2">
    <source>
        <dbReference type="ARBA" id="ARBA00022857"/>
    </source>
</evidence>
<keyword evidence="2" id="KW-0521">NADP</keyword>
<dbReference type="PANTHER" id="PTHR24320:SF236">
    <property type="entry name" value="SHORT-CHAIN DEHYDROGENASE-RELATED"/>
    <property type="match status" value="1"/>
</dbReference>
<keyword evidence="3" id="KW-0560">Oxidoreductase</keyword>
<dbReference type="Pfam" id="PF00106">
    <property type="entry name" value="adh_short"/>
    <property type="match status" value="1"/>
</dbReference>
<evidence type="ECO:0000256" key="4">
    <source>
        <dbReference type="SAM" id="Coils"/>
    </source>
</evidence>